<sequence>MPDTPDSIRPTRKAAAITFTLTNLFTYTTLMSPFFLTFFMVMLSIVNNTIVKGLLFLVGLAIVSFLVYLLKTILQEKQSALASPLCNILPMPFTVRGNIAGERTVFSSPILSPALLGYISSYLIFPMYINNDVNHPLLVFLLAMFGSNSMVEYSNKCGSVGSIVLGGILGIAFGIMYYGLLVSSGHKDLAYFSEIKSNAQGCKKPTDQKFKCVTYKRGERPVW</sequence>
<name>A0AC59EWK9_9VIRU</name>
<gene>
    <name evidence="1" type="ORF">PGCG_00025</name>
</gene>
<evidence type="ECO:0000313" key="2">
    <source>
        <dbReference type="Proteomes" id="UP000204225"/>
    </source>
</evidence>
<proteinExistence type="predicted"/>
<reference evidence="1 2" key="1">
    <citation type="journal article" date="2013" name="Proc. Natl. Acad. Sci. U.S.A.">
        <title>Genome of Phaeocystis globosa virus PgV-16T highlights the common ancestry of the largest known DNA viruses infecting eukaryotes.</title>
        <authorList>
            <person name="Santini S."/>
            <person name="Jeudy S."/>
            <person name="Bartoli J."/>
            <person name="Poirot O."/>
            <person name="Lescot M."/>
            <person name="Abergel C."/>
            <person name="Barbe V."/>
            <person name="Wommack K.E."/>
            <person name="Noordeloos A.A."/>
            <person name="Brussaard C.P."/>
            <person name="Claverie J.M."/>
        </authorList>
    </citation>
    <scope>NUCLEOTIDE SEQUENCE [LARGE SCALE GENOMIC DNA]</scope>
    <source>
        <strain evidence="1 2">16T</strain>
    </source>
</reference>
<accession>A0AC59EWK9</accession>
<dbReference type="Proteomes" id="UP000204225">
    <property type="component" value="Segment"/>
</dbReference>
<protein>
    <submittedName>
        <fullName evidence="1">Uncharacterized protein</fullName>
    </submittedName>
</protein>
<keyword evidence="2" id="KW-1185">Reference proteome</keyword>
<organism evidence="1 2">
    <name type="scientific">Phaeocystis globosa virus PgV-16T</name>
    <dbReference type="NCBI Taxonomy" id="3071227"/>
    <lineage>
        <taxon>Viruses</taxon>
        <taxon>Varidnaviria</taxon>
        <taxon>Bamfordvirae</taxon>
        <taxon>Nucleocytoviricota</taxon>
        <taxon>Megaviricetes</taxon>
        <taxon>Imitervirales</taxon>
        <taxon>Mesomimiviridae</taxon>
        <taxon>Tethysvirus</taxon>
        <taxon>Tethysvirus hollandense</taxon>
    </lineage>
</organism>
<dbReference type="EMBL" id="KC662249">
    <property type="protein sequence ID" value="AGM15337.1"/>
    <property type="molecule type" value="Genomic_DNA"/>
</dbReference>
<evidence type="ECO:0000313" key="1">
    <source>
        <dbReference type="EMBL" id="AGM15337.1"/>
    </source>
</evidence>